<reference evidence="2 3" key="1">
    <citation type="submission" date="2019-03" db="EMBL/GenBank/DDBJ databases">
        <title>Draft genome sequences of novel Actinobacteria.</title>
        <authorList>
            <person name="Sahin N."/>
            <person name="Ay H."/>
            <person name="Saygin H."/>
        </authorList>
    </citation>
    <scope>NUCLEOTIDE SEQUENCE [LARGE SCALE GENOMIC DNA]</scope>
    <source>
        <strain evidence="2 3">KC712</strain>
    </source>
</reference>
<feature type="transmembrane region" description="Helical" evidence="1">
    <location>
        <begin position="72"/>
        <end position="93"/>
    </location>
</feature>
<protein>
    <submittedName>
        <fullName evidence="2">Uncharacterized protein</fullName>
    </submittedName>
</protein>
<sequence>MDAHRWAEGGVKRRDALIVGVVHLIALLLGIAAGPGWLDLDLAALFVGYAALAAAVLVIIRKPLLDPPPATLAIVILTVVTPALVGLTAHAIVQAVAVADGKAVVVKWSPELLHPGNKARTNVRVENGYTRLRVPVSYADPDEEQGSCPGNRVNVLMNGRQPDGKEKEFTDGESAEFDIEGESSVTLSMQLVSTQNCSVTITAKNVTLYR</sequence>
<dbReference type="RefSeq" id="WP_132508511.1">
    <property type="nucleotide sequence ID" value="NZ_SMKP01000032.1"/>
</dbReference>
<keyword evidence="1" id="KW-0472">Membrane</keyword>
<keyword evidence="1" id="KW-0812">Transmembrane</keyword>
<dbReference type="OrthoDB" id="9960140at2"/>
<feature type="transmembrane region" description="Helical" evidence="1">
    <location>
        <begin position="16"/>
        <end position="36"/>
    </location>
</feature>
<accession>A0A4R4WV95</accession>
<proteinExistence type="predicted"/>
<dbReference type="Proteomes" id="UP000294543">
    <property type="component" value="Unassembled WGS sequence"/>
</dbReference>
<name>A0A4R4WV95_9ACTN</name>
<comment type="caution">
    <text evidence="2">The sequence shown here is derived from an EMBL/GenBank/DDBJ whole genome shotgun (WGS) entry which is preliminary data.</text>
</comment>
<evidence type="ECO:0000313" key="2">
    <source>
        <dbReference type="EMBL" id="TDD21703.1"/>
    </source>
</evidence>
<dbReference type="AlphaFoldDB" id="A0A4R4WV95"/>
<feature type="transmembrane region" description="Helical" evidence="1">
    <location>
        <begin position="42"/>
        <end position="60"/>
    </location>
</feature>
<keyword evidence="1" id="KW-1133">Transmembrane helix</keyword>
<gene>
    <name evidence="2" type="ORF">E1294_13845</name>
</gene>
<organism evidence="2 3">
    <name type="scientific">Nonomuraea diastatica</name>
    <dbReference type="NCBI Taxonomy" id="1848329"/>
    <lineage>
        <taxon>Bacteria</taxon>
        <taxon>Bacillati</taxon>
        <taxon>Actinomycetota</taxon>
        <taxon>Actinomycetes</taxon>
        <taxon>Streptosporangiales</taxon>
        <taxon>Streptosporangiaceae</taxon>
        <taxon>Nonomuraea</taxon>
    </lineage>
</organism>
<dbReference type="EMBL" id="SMKP01000032">
    <property type="protein sequence ID" value="TDD21703.1"/>
    <property type="molecule type" value="Genomic_DNA"/>
</dbReference>
<keyword evidence="3" id="KW-1185">Reference proteome</keyword>
<evidence type="ECO:0000256" key="1">
    <source>
        <dbReference type="SAM" id="Phobius"/>
    </source>
</evidence>
<evidence type="ECO:0000313" key="3">
    <source>
        <dbReference type="Proteomes" id="UP000294543"/>
    </source>
</evidence>